<feature type="domain" description="RecA family profile 2" evidence="6">
    <location>
        <begin position="219"/>
        <end position="283"/>
    </location>
</feature>
<dbReference type="GO" id="GO:0000730">
    <property type="term" value="P:DNA recombinase assembly"/>
    <property type="evidence" value="ECO:0007669"/>
    <property type="project" value="TreeGrafter"/>
</dbReference>
<sequence length="284" mass="31370">MVRSTVSKPQPCSAHEQQVWEQQTSQSSRPMATTLLLWGFSLLFVEMKKLADTAKSVHAATRKTLLKVKGFSEVKVEKIKEAITKLQSMSISELPPDMGGASGKVAYIDTEGTFRPERIAQIAERFGMDPDQAQENIAYARALNSEHQLELLNTLSSSFAGNEYRLLIIDSIMACFRVDYCGRGELADRQQKLNQFLSKLTHMAEEFNTNQVQSDPGANALFAGADGRKPIGGHILAHASTTRVLLRKGRGEERVAKIQDSPDCPEREATYVITNGGINDPEKA</sequence>
<comment type="caution">
    <text evidence="7">The sequence shown here is derived from an EMBL/GenBank/DDBJ whole genome shotgun (WGS) entry which is preliminary data.</text>
</comment>
<keyword evidence="8" id="KW-1185">Reference proteome</keyword>
<accession>A0A8H6FFI8</accession>
<evidence type="ECO:0000259" key="6">
    <source>
        <dbReference type="PROSITE" id="PS50163"/>
    </source>
</evidence>
<evidence type="ECO:0000256" key="2">
    <source>
        <dbReference type="ARBA" id="ARBA00022840"/>
    </source>
</evidence>
<dbReference type="Gene3D" id="1.10.150.20">
    <property type="entry name" value="5' to 3' exonuclease, C-terminal subdomain"/>
    <property type="match status" value="1"/>
</dbReference>
<dbReference type="GO" id="GO:0007131">
    <property type="term" value="P:reciprocal meiotic recombination"/>
    <property type="evidence" value="ECO:0007669"/>
    <property type="project" value="TreeGrafter"/>
</dbReference>
<dbReference type="SUPFAM" id="SSF47794">
    <property type="entry name" value="Rad51 N-terminal domain-like"/>
    <property type="match status" value="1"/>
</dbReference>
<dbReference type="GO" id="GO:0000150">
    <property type="term" value="F:DNA strand exchange activity"/>
    <property type="evidence" value="ECO:0007669"/>
    <property type="project" value="TreeGrafter"/>
</dbReference>
<dbReference type="PROSITE" id="PS50162">
    <property type="entry name" value="RECA_2"/>
    <property type="match status" value="1"/>
</dbReference>
<comment type="similarity">
    <text evidence="4">Belongs to the RecA family.</text>
</comment>
<dbReference type="PROSITE" id="PS50163">
    <property type="entry name" value="RECA_3"/>
    <property type="match status" value="1"/>
</dbReference>
<dbReference type="FunFam" id="3.40.50.300:FF:002052">
    <property type="entry name" value="DNA repair protein RAD51 homolog"/>
    <property type="match status" value="1"/>
</dbReference>
<name>A0A8H6FFI8_9LECA</name>
<proteinExistence type="inferred from homology"/>
<dbReference type="GO" id="GO:0070192">
    <property type="term" value="P:chromosome organization involved in meiotic cell cycle"/>
    <property type="evidence" value="ECO:0007669"/>
    <property type="project" value="TreeGrafter"/>
</dbReference>
<organism evidence="7 8">
    <name type="scientific">Letharia lupina</name>
    <dbReference type="NCBI Taxonomy" id="560253"/>
    <lineage>
        <taxon>Eukaryota</taxon>
        <taxon>Fungi</taxon>
        <taxon>Dikarya</taxon>
        <taxon>Ascomycota</taxon>
        <taxon>Pezizomycotina</taxon>
        <taxon>Lecanoromycetes</taxon>
        <taxon>OSLEUM clade</taxon>
        <taxon>Lecanoromycetidae</taxon>
        <taxon>Lecanorales</taxon>
        <taxon>Lecanorineae</taxon>
        <taxon>Parmeliaceae</taxon>
        <taxon>Letharia</taxon>
    </lineage>
</organism>
<evidence type="ECO:0000313" key="7">
    <source>
        <dbReference type="EMBL" id="KAF6226251.1"/>
    </source>
</evidence>
<dbReference type="InterPro" id="IPR020588">
    <property type="entry name" value="RecA_ATP-bd"/>
</dbReference>
<dbReference type="PANTHER" id="PTHR22942:SF30">
    <property type="entry name" value="MEIOTIC RECOMBINATION PROTEIN DMC1_LIM15 HOMOLOG"/>
    <property type="match status" value="1"/>
</dbReference>
<dbReference type="GeneID" id="59337512"/>
<keyword evidence="2 4" id="KW-0067">ATP-binding</keyword>
<dbReference type="GO" id="GO:0000794">
    <property type="term" value="C:condensed nuclear chromosome"/>
    <property type="evidence" value="ECO:0007669"/>
    <property type="project" value="TreeGrafter"/>
</dbReference>
<evidence type="ECO:0000259" key="5">
    <source>
        <dbReference type="PROSITE" id="PS50162"/>
    </source>
</evidence>
<dbReference type="GO" id="GO:0042148">
    <property type="term" value="P:DNA strand invasion"/>
    <property type="evidence" value="ECO:0007669"/>
    <property type="project" value="TreeGrafter"/>
</dbReference>
<dbReference type="InterPro" id="IPR013632">
    <property type="entry name" value="Rad51_C"/>
</dbReference>
<dbReference type="GO" id="GO:0140664">
    <property type="term" value="F:ATP-dependent DNA damage sensor activity"/>
    <property type="evidence" value="ECO:0007669"/>
    <property type="project" value="InterPro"/>
</dbReference>
<keyword evidence="1 4" id="KW-0547">Nucleotide-binding</keyword>
<dbReference type="InterPro" id="IPR016467">
    <property type="entry name" value="DNA_recomb/repair_RecA-like"/>
</dbReference>
<evidence type="ECO:0000256" key="1">
    <source>
        <dbReference type="ARBA" id="ARBA00022741"/>
    </source>
</evidence>
<evidence type="ECO:0000256" key="3">
    <source>
        <dbReference type="ARBA" id="ARBA00023125"/>
    </source>
</evidence>
<dbReference type="Proteomes" id="UP000593566">
    <property type="component" value="Unassembled WGS sequence"/>
</dbReference>
<feature type="domain" description="RecA family profile 1" evidence="5">
    <location>
        <begin position="100"/>
        <end position="212"/>
    </location>
</feature>
<dbReference type="GO" id="GO:0003697">
    <property type="term" value="F:single-stranded DNA binding"/>
    <property type="evidence" value="ECO:0007669"/>
    <property type="project" value="TreeGrafter"/>
</dbReference>
<gene>
    <name evidence="7" type="ORF">HO133_009117</name>
</gene>
<dbReference type="AlphaFoldDB" id="A0A8H6FFI8"/>
<dbReference type="EMBL" id="JACCJB010000006">
    <property type="protein sequence ID" value="KAF6226251.1"/>
    <property type="molecule type" value="Genomic_DNA"/>
</dbReference>
<dbReference type="InterPro" id="IPR027417">
    <property type="entry name" value="P-loop_NTPase"/>
</dbReference>
<dbReference type="Pfam" id="PF08423">
    <property type="entry name" value="Rad51"/>
    <property type="match status" value="1"/>
</dbReference>
<dbReference type="GO" id="GO:0006312">
    <property type="term" value="P:mitotic recombination"/>
    <property type="evidence" value="ECO:0007669"/>
    <property type="project" value="TreeGrafter"/>
</dbReference>
<dbReference type="GO" id="GO:0003690">
    <property type="term" value="F:double-stranded DNA binding"/>
    <property type="evidence" value="ECO:0007669"/>
    <property type="project" value="TreeGrafter"/>
</dbReference>
<dbReference type="PANTHER" id="PTHR22942">
    <property type="entry name" value="RECA/RAD51/RADA DNA STRAND-PAIRING FAMILY MEMBER"/>
    <property type="match status" value="1"/>
</dbReference>
<dbReference type="PIRSF" id="PIRSF005856">
    <property type="entry name" value="Rad51"/>
    <property type="match status" value="1"/>
</dbReference>
<evidence type="ECO:0000256" key="4">
    <source>
        <dbReference type="RuleBase" id="RU003422"/>
    </source>
</evidence>
<keyword evidence="3" id="KW-0238">DNA-binding</keyword>
<dbReference type="InterPro" id="IPR020587">
    <property type="entry name" value="RecA_monomer-monomer_interface"/>
</dbReference>
<dbReference type="RefSeq" id="XP_037154804.1">
    <property type="nucleotide sequence ID" value="XM_037299978.1"/>
</dbReference>
<dbReference type="GO" id="GO:0005524">
    <property type="term" value="F:ATP binding"/>
    <property type="evidence" value="ECO:0007669"/>
    <property type="project" value="UniProtKB-KW"/>
</dbReference>
<dbReference type="InterPro" id="IPR010995">
    <property type="entry name" value="DNA_repair_Rad51/TF_NusA_a-hlx"/>
</dbReference>
<protein>
    <submittedName>
        <fullName evidence="7">Uncharacterized protein</fullName>
    </submittedName>
</protein>
<evidence type="ECO:0000313" key="8">
    <source>
        <dbReference type="Proteomes" id="UP000593566"/>
    </source>
</evidence>
<dbReference type="Gene3D" id="3.40.50.300">
    <property type="entry name" value="P-loop containing nucleotide triphosphate hydrolases"/>
    <property type="match status" value="1"/>
</dbReference>
<reference evidence="7 8" key="1">
    <citation type="journal article" date="2020" name="Genomics">
        <title>Complete, high-quality genomes from long-read metagenomic sequencing of two wolf lichen thalli reveals enigmatic genome architecture.</title>
        <authorList>
            <person name="McKenzie S.K."/>
            <person name="Walston R.F."/>
            <person name="Allen J.L."/>
        </authorList>
    </citation>
    <scope>NUCLEOTIDE SEQUENCE [LARGE SCALE GENOMIC DNA]</scope>
    <source>
        <strain evidence="7">WasteWater1</strain>
    </source>
</reference>
<dbReference type="SUPFAM" id="SSF52540">
    <property type="entry name" value="P-loop containing nucleoside triphosphate hydrolases"/>
    <property type="match status" value="1"/>
</dbReference>